<dbReference type="Gene3D" id="1.10.10.60">
    <property type="entry name" value="Homeodomain-like"/>
    <property type="match status" value="1"/>
</dbReference>
<name>A0ABW4MZY2_9CAUL</name>
<dbReference type="Gene3D" id="1.10.357.10">
    <property type="entry name" value="Tetracycline Repressor, domain 2"/>
    <property type="match status" value="1"/>
</dbReference>
<sequence length="209" mass="22510">MVHEARRRGRPREYDPELALAQATDAFWRAGFAATSLDELSAATGMHRPSLYAAFGDKRALHLKTLERYRRETWGRIVGQLEAEVPLVEALSRVFAEGLAVYLSGQEGPRGCFIVGTALPEALTDEEVRAAIAEGLAELDGAFEARFRAARQAGEIGSDADPVSLARMAAAILHTLSIRARAGDRKEVLAQTAAAGVQLLSGARTPVSR</sequence>
<dbReference type="SUPFAM" id="SSF46689">
    <property type="entry name" value="Homeodomain-like"/>
    <property type="match status" value="1"/>
</dbReference>
<evidence type="ECO:0000256" key="4">
    <source>
        <dbReference type="PROSITE-ProRule" id="PRU00335"/>
    </source>
</evidence>
<evidence type="ECO:0000259" key="5">
    <source>
        <dbReference type="PROSITE" id="PS50977"/>
    </source>
</evidence>
<dbReference type="Proteomes" id="UP001597237">
    <property type="component" value="Unassembled WGS sequence"/>
</dbReference>
<organism evidence="6 7">
    <name type="scientific">Phenylobacterium terrae</name>
    <dbReference type="NCBI Taxonomy" id="2665495"/>
    <lineage>
        <taxon>Bacteria</taxon>
        <taxon>Pseudomonadati</taxon>
        <taxon>Pseudomonadota</taxon>
        <taxon>Alphaproteobacteria</taxon>
        <taxon>Caulobacterales</taxon>
        <taxon>Caulobacteraceae</taxon>
        <taxon>Phenylobacterium</taxon>
    </lineage>
</organism>
<keyword evidence="3" id="KW-0804">Transcription</keyword>
<dbReference type="InterPro" id="IPR011075">
    <property type="entry name" value="TetR_C"/>
</dbReference>
<dbReference type="InterPro" id="IPR001647">
    <property type="entry name" value="HTH_TetR"/>
</dbReference>
<dbReference type="PROSITE" id="PS50977">
    <property type="entry name" value="HTH_TETR_2"/>
    <property type="match status" value="1"/>
</dbReference>
<evidence type="ECO:0000256" key="2">
    <source>
        <dbReference type="ARBA" id="ARBA00023125"/>
    </source>
</evidence>
<evidence type="ECO:0000313" key="7">
    <source>
        <dbReference type="Proteomes" id="UP001597237"/>
    </source>
</evidence>
<dbReference type="Pfam" id="PF16925">
    <property type="entry name" value="TetR_C_13"/>
    <property type="match status" value="1"/>
</dbReference>
<evidence type="ECO:0000256" key="3">
    <source>
        <dbReference type="ARBA" id="ARBA00023163"/>
    </source>
</evidence>
<proteinExistence type="predicted"/>
<dbReference type="InterPro" id="IPR009057">
    <property type="entry name" value="Homeodomain-like_sf"/>
</dbReference>
<dbReference type="PANTHER" id="PTHR47506">
    <property type="entry name" value="TRANSCRIPTIONAL REGULATORY PROTEIN"/>
    <property type="match status" value="1"/>
</dbReference>
<reference evidence="7" key="1">
    <citation type="journal article" date="2019" name="Int. J. Syst. Evol. Microbiol.">
        <title>The Global Catalogue of Microorganisms (GCM) 10K type strain sequencing project: providing services to taxonomists for standard genome sequencing and annotation.</title>
        <authorList>
            <consortium name="The Broad Institute Genomics Platform"/>
            <consortium name="The Broad Institute Genome Sequencing Center for Infectious Disease"/>
            <person name="Wu L."/>
            <person name="Ma J."/>
        </authorList>
    </citation>
    <scope>NUCLEOTIDE SEQUENCE [LARGE SCALE GENOMIC DNA]</scope>
    <source>
        <strain evidence="7">DFY28</strain>
    </source>
</reference>
<comment type="caution">
    <text evidence="6">The sequence shown here is derived from an EMBL/GenBank/DDBJ whole genome shotgun (WGS) entry which is preliminary data.</text>
</comment>
<dbReference type="InterPro" id="IPR036271">
    <property type="entry name" value="Tet_transcr_reg_TetR-rel_C_sf"/>
</dbReference>
<keyword evidence="2 4" id="KW-0238">DNA-binding</keyword>
<evidence type="ECO:0000256" key="1">
    <source>
        <dbReference type="ARBA" id="ARBA00023015"/>
    </source>
</evidence>
<dbReference type="SUPFAM" id="SSF48498">
    <property type="entry name" value="Tetracyclin repressor-like, C-terminal domain"/>
    <property type="match status" value="1"/>
</dbReference>
<keyword evidence="7" id="KW-1185">Reference proteome</keyword>
<keyword evidence="1" id="KW-0805">Transcription regulation</keyword>
<gene>
    <name evidence="6" type="ORF">ACFSC0_08010</name>
</gene>
<feature type="domain" description="HTH tetR-type" evidence="5">
    <location>
        <begin position="13"/>
        <end position="73"/>
    </location>
</feature>
<dbReference type="RefSeq" id="WP_377284475.1">
    <property type="nucleotide sequence ID" value="NZ_JBHRSI010000015.1"/>
</dbReference>
<dbReference type="Pfam" id="PF00440">
    <property type="entry name" value="TetR_N"/>
    <property type="match status" value="1"/>
</dbReference>
<accession>A0ABW4MZY2</accession>
<protein>
    <submittedName>
        <fullName evidence="6">TetR/AcrR family transcriptional regulator</fullName>
    </submittedName>
</protein>
<dbReference type="PANTHER" id="PTHR47506:SF1">
    <property type="entry name" value="HTH-TYPE TRANSCRIPTIONAL REGULATOR YJDC"/>
    <property type="match status" value="1"/>
</dbReference>
<evidence type="ECO:0000313" key="6">
    <source>
        <dbReference type="EMBL" id="MFD1783333.1"/>
    </source>
</evidence>
<dbReference type="EMBL" id="JBHUEY010000001">
    <property type="protein sequence ID" value="MFD1783333.1"/>
    <property type="molecule type" value="Genomic_DNA"/>
</dbReference>
<feature type="DNA-binding region" description="H-T-H motif" evidence="4">
    <location>
        <begin position="36"/>
        <end position="55"/>
    </location>
</feature>